<protein>
    <submittedName>
        <fullName evidence="5">Sigma factor</fullName>
    </submittedName>
</protein>
<evidence type="ECO:0000256" key="2">
    <source>
        <dbReference type="ARBA" id="ARBA00023082"/>
    </source>
</evidence>
<dbReference type="PANTHER" id="PTHR43133:SF66">
    <property type="entry name" value="ECF RNA POLYMERASE SIGMA FACTOR SIGK"/>
    <property type="match status" value="1"/>
</dbReference>
<proteinExistence type="predicted"/>
<dbReference type="PANTHER" id="PTHR43133">
    <property type="entry name" value="RNA POLYMERASE ECF-TYPE SIGMA FACTO"/>
    <property type="match status" value="1"/>
</dbReference>
<gene>
    <name evidence="5" type="ORF">ACFFJG_18180</name>
</gene>
<name>A0ABV6E605_9ACTN</name>
<organism evidence="5 6">
    <name type="scientific">Nocardioides zeicaulis</name>
    <dbReference type="NCBI Taxonomy" id="1776857"/>
    <lineage>
        <taxon>Bacteria</taxon>
        <taxon>Bacillati</taxon>
        <taxon>Actinomycetota</taxon>
        <taxon>Actinomycetes</taxon>
        <taxon>Propionibacteriales</taxon>
        <taxon>Nocardioidaceae</taxon>
        <taxon>Nocardioides</taxon>
    </lineage>
</organism>
<keyword evidence="6" id="KW-1185">Reference proteome</keyword>
<dbReference type="Pfam" id="PF04542">
    <property type="entry name" value="Sigma70_r2"/>
    <property type="match status" value="1"/>
</dbReference>
<keyword evidence="1" id="KW-0805">Transcription regulation</keyword>
<dbReference type="Proteomes" id="UP001589698">
    <property type="component" value="Unassembled WGS sequence"/>
</dbReference>
<keyword evidence="2" id="KW-0731">Sigma factor</keyword>
<evidence type="ECO:0000259" key="4">
    <source>
        <dbReference type="Pfam" id="PF04542"/>
    </source>
</evidence>
<reference evidence="5 6" key="1">
    <citation type="submission" date="2024-09" db="EMBL/GenBank/DDBJ databases">
        <authorList>
            <person name="Sun Q."/>
            <person name="Mori K."/>
        </authorList>
    </citation>
    <scope>NUCLEOTIDE SEQUENCE [LARGE SCALE GENOMIC DNA]</scope>
    <source>
        <strain evidence="5 6">CCM 8654</strain>
    </source>
</reference>
<dbReference type="SUPFAM" id="SSF88946">
    <property type="entry name" value="Sigma2 domain of RNA polymerase sigma factors"/>
    <property type="match status" value="1"/>
</dbReference>
<evidence type="ECO:0000256" key="3">
    <source>
        <dbReference type="ARBA" id="ARBA00023163"/>
    </source>
</evidence>
<dbReference type="InterPro" id="IPR039425">
    <property type="entry name" value="RNA_pol_sigma-70-like"/>
</dbReference>
<evidence type="ECO:0000313" key="6">
    <source>
        <dbReference type="Proteomes" id="UP001589698"/>
    </source>
</evidence>
<evidence type="ECO:0000313" key="5">
    <source>
        <dbReference type="EMBL" id="MFC0224420.1"/>
    </source>
</evidence>
<dbReference type="Gene3D" id="1.10.1740.10">
    <property type="match status" value="1"/>
</dbReference>
<keyword evidence="3" id="KW-0804">Transcription</keyword>
<dbReference type="RefSeq" id="WP_378520189.1">
    <property type="nucleotide sequence ID" value="NZ_CBCSDI010000014.1"/>
</dbReference>
<dbReference type="InterPro" id="IPR007627">
    <property type="entry name" value="RNA_pol_sigma70_r2"/>
</dbReference>
<comment type="caution">
    <text evidence="5">The sequence shown here is derived from an EMBL/GenBank/DDBJ whole genome shotgun (WGS) entry which is preliminary data.</text>
</comment>
<evidence type="ECO:0000256" key="1">
    <source>
        <dbReference type="ARBA" id="ARBA00023015"/>
    </source>
</evidence>
<dbReference type="EMBL" id="JBHLXH010000002">
    <property type="protein sequence ID" value="MFC0224420.1"/>
    <property type="molecule type" value="Genomic_DNA"/>
</dbReference>
<feature type="domain" description="RNA polymerase sigma-70 region 2" evidence="4">
    <location>
        <begin position="35"/>
        <end position="97"/>
    </location>
</feature>
<accession>A0ABV6E605</accession>
<sequence>MAGRATPDDEQGTDVTLEDLLERSGNQDTAAFATMYDRLAPRVYGLVTCLVRDPDAAEQVCCEAFLEVWRRAATYDPASPGAAAWVLGIAHRVALRAAGLTRLQADALHLARFDGLDHRSIDAHLGAEDPATTLLTSGLRRLAAAGGR</sequence>
<dbReference type="InterPro" id="IPR013325">
    <property type="entry name" value="RNA_pol_sigma_r2"/>
</dbReference>